<sequence>MFIYIILIFTSSFLVFFIQPLISKYLLPWFGGVSFVWVISLMFFQFFLFLGYLYSHILIKKYSILKQFKINSILLVLSVFSIPIIPSIYWQDKLSIYPEFILLFILIITIGLPFIIISSASPLVQYLFFTRNKKESPYFLYSVSNIGSILGLLSYPLLFEKYFDINSQAIIWSFLFLIFIFIYSYLFYHVSKNNRYNLPEAKIKVSLIKNIKLKQKIVWFIFPVFTTVMLLAVTHEITTNIAPMPLLWVLPLLIFLLTYVIAFSKYQIYYNRLVYMILFIISAIAVFFYFENKVNLNLYIQLIILNIYLFIFCLVGHIELYNNRPGSENLSYFYLFLAGGGAIGGVSGGIILPKILPISYELHVFLVLFLIILLYFYYKENVFFNNKKVISPFYFLLLILPFVFVMIFCRDLYKEFDTSLYLSRGFYGTLAVKEGYVENTDRKYRYLVNGSIVHGLQFLDQDEQDRGTTYYSSESAVGLILDNYKVKNRKICLVGLGVGTLLNYNYPNDYFRIYEINPEVEKIAKNYFYNLKNVDLNYDIILGDARLNLTKNENILFDVLVVDAFSGDSIPIHLLTKEAFDIYDTRIKSNGFIIFHISNIYLDLLPVVGNLGLNKGYNIYPITNNEDKTQKVSKSVWVIATKNVNFMASIGQQSLSSEEINKIKKYKIWTDNYSNIISYIK</sequence>
<feature type="transmembrane region" description="Helical" evidence="2">
    <location>
        <begin position="138"/>
        <end position="158"/>
    </location>
</feature>
<dbReference type="PANTHER" id="PTHR43317:SF1">
    <property type="entry name" value="THERMOSPERMINE SYNTHASE ACAULIS5"/>
    <property type="match status" value="1"/>
</dbReference>
<evidence type="ECO:0000256" key="2">
    <source>
        <dbReference type="SAM" id="Phobius"/>
    </source>
</evidence>
<feature type="transmembrane region" description="Helical" evidence="2">
    <location>
        <begin position="241"/>
        <end position="261"/>
    </location>
</feature>
<dbReference type="InterPro" id="IPR029063">
    <property type="entry name" value="SAM-dependent_MTases_sf"/>
</dbReference>
<gene>
    <name evidence="3" type="ORF">A2478_01960</name>
</gene>
<name>A0A1F5T398_9BACT</name>
<proteinExistence type="predicted"/>
<keyword evidence="1" id="KW-0620">Polyamine biosynthesis</keyword>
<dbReference type="SUPFAM" id="SSF53335">
    <property type="entry name" value="S-adenosyl-L-methionine-dependent methyltransferases"/>
    <property type="match status" value="1"/>
</dbReference>
<dbReference type="AlphaFoldDB" id="A0A1F5T398"/>
<protein>
    <recommendedName>
        <fullName evidence="5">PABS domain-containing protein</fullName>
    </recommendedName>
</protein>
<dbReference type="Gene3D" id="3.40.50.150">
    <property type="entry name" value="Vaccinia Virus protein VP39"/>
    <property type="match status" value="1"/>
</dbReference>
<feature type="transmembrane region" description="Helical" evidence="2">
    <location>
        <begin position="332"/>
        <end position="352"/>
    </location>
</feature>
<dbReference type="GO" id="GO:0006596">
    <property type="term" value="P:polyamine biosynthetic process"/>
    <property type="evidence" value="ECO:0007669"/>
    <property type="project" value="UniProtKB-KW"/>
</dbReference>
<organism evidence="3 4">
    <name type="scientific">Candidatus Falkowbacteria bacterium RIFOXYC2_FULL_36_12</name>
    <dbReference type="NCBI Taxonomy" id="1798002"/>
    <lineage>
        <taxon>Bacteria</taxon>
        <taxon>Candidatus Falkowiibacteriota</taxon>
    </lineage>
</organism>
<feature type="transmembrane region" description="Helical" evidence="2">
    <location>
        <begin position="5"/>
        <end position="22"/>
    </location>
</feature>
<feature type="transmembrane region" description="Helical" evidence="2">
    <location>
        <begin position="34"/>
        <end position="58"/>
    </location>
</feature>
<keyword evidence="2" id="KW-1133">Transmembrane helix</keyword>
<evidence type="ECO:0000313" key="4">
    <source>
        <dbReference type="Proteomes" id="UP000179001"/>
    </source>
</evidence>
<evidence type="ECO:0000313" key="3">
    <source>
        <dbReference type="EMBL" id="OGF33437.1"/>
    </source>
</evidence>
<dbReference type="Proteomes" id="UP000179001">
    <property type="component" value="Unassembled WGS sequence"/>
</dbReference>
<feature type="transmembrane region" description="Helical" evidence="2">
    <location>
        <begin position="296"/>
        <end position="320"/>
    </location>
</feature>
<accession>A0A1F5T398</accession>
<keyword evidence="2" id="KW-0472">Membrane</keyword>
<feature type="transmembrane region" description="Helical" evidence="2">
    <location>
        <begin position="389"/>
        <end position="408"/>
    </location>
</feature>
<reference evidence="3 4" key="1">
    <citation type="journal article" date="2016" name="Nat. Commun.">
        <title>Thousands of microbial genomes shed light on interconnected biogeochemical processes in an aquifer system.</title>
        <authorList>
            <person name="Anantharaman K."/>
            <person name="Brown C.T."/>
            <person name="Hug L.A."/>
            <person name="Sharon I."/>
            <person name="Castelle C.J."/>
            <person name="Probst A.J."/>
            <person name="Thomas B.C."/>
            <person name="Singh A."/>
            <person name="Wilkins M.J."/>
            <person name="Karaoz U."/>
            <person name="Brodie E.L."/>
            <person name="Williams K.H."/>
            <person name="Hubbard S.S."/>
            <person name="Banfield J.F."/>
        </authorList>
    </citation>
    <scope>NUCLEOTIDE SEQUENCE [LARGE SCALE GENOMIC DNA]</scope>
</reference>
<feature type="transmembrane region" description="Helical" evidence="2">
    <location>
        <begin position="70"/>
        <end position="90"/>
    </location>
</feature>
<feature type="transmembrane region" description="Helical" evidence="2">
    <location>
        <begin position="170"/>
        <end position="188"/>
    </location>
</feature>
<feature type="transmembrane region" description="Helical" evidence="2">
    <location>
        <begin position="96"/>
        <end position="117"/>
    </location>
</feature>
<feature type="transmembrane region" description="Helical" evidence="2">
    <location>
        <begin position="358"/>
        <end position="377"/>
    </location>
</feature>
<comment type="caution">
    <text evidence="3">The sequence shown here is derived from an EMBL/GenBank/DDBJ whole genome shotgun (WGS) entry which is preliminary data.</text>
</comment>
<evidence type="ECO:0008006" key="5">
    <source>
        <dbReference type="Google" id="ProtNLM"/>
    </source>
</evidence>
<keyword evidence="2" id="KW-0812">Transmembrane</keyword>
<evidence type="ECO:0000256" key="1">
    <source>
        <dbReference type="ARBA" id="ARBA00023115"/>
    </source>
</evidence>
<feature type="transmembrane region" description="Helical" evidence="2">
    <location>
        <begin position="273"/>
        <end position="290"/>
    </location>
</feature>
<dbReference type="NCBIfam" id="NF037959">
    <property type="entry name" value="MFS_SpdSyn"/>
    <property type="match status" value="1"/>
</dbReference>
<dbReference type="STRING" id="1798002.A2478_01960"/>
<feature type="transmembrane region" description="Helical" evidence="2">
    <location>
        <begin position="217"/>
        <end position="235"/>
    </location>
</feature>
<dbReference type="PANTHER" id="PTHR43317">
    <property type="entry name" value="THERMOSPERMINE SYNTHASE ACAULIS5"/>
    <property type="match status" value="1"/>
</dbReference>
<dbReference type="EMBL" id="MFGJ01000001">
    <property type="protein sequence ID" value="OGF33437.1"/>
    <property type="molecule type" value="Genomic_DNA"/>
</dbReference>